<evidence type="ECO:0000256" key="8">
    <source>
        <dbReference type="ARBA" id="ARBA00046280"/>
    </source>
</evidence>
<keyword evidence="4" id="KW-0653">Protein transport</keyword>
<accession>A0AAD5ML53</accession>
<evidence type="ECO:0000259" key="10">
    <source>
        <dbReference type="PROSITE" id="PS50822"/>
    </source>
</evidence>
<dbReference type="Gene3D" id="1.20.5.110">
    <property type="match status" value="1"/>
</dbReference>
<evidence type="ECO:0008006" key="13">
    <source>
        <dbReference type="Google" id="ProtNLM"/>
    </source>
</evidence>
<dbReference type="AlphaFoldDB" id="A0AAD5ML53"/>
<dbReference type="InterPro" id="IPR036397">
    <property type="entry name" value="RNaseH_sf"/>
</dbReference>
<organism evidence="11 12">
    <name type="scientific">Parelaphostrongylus tenuis</name>
    <name type="common">Meningeal worm</name>
    <dbReference type="NCBI Taxonomy" id="148309"/>
    <lineage>
        <taxon>Eukaryota</taxon>
        <taxon>Metazoa</taxon>
        <taxon>Ecdysozoa</taxon>
        <taxon>Nematoda</taxon>
        <taxon>Chromadorea</taxon>
        <taxon>Rhabditida</taxon>
        <taxon>Rhabditina</taxon>
        <taxon>Rhabditomorpha</taxon>
        <taxon>Strongyloidea</taxon>
        <taxon>Metastrongylidae</taxon>
        <taxon>Parelaphostrongylus</taxon>
    </lineage>
</organism>
<dbReference type="PANTHER" id="PTHR12791">
    <property type="entry name" value="GOLGI SNARE BET1-RELATED"/>
    <property type="match status" value="1"/>
</dbReference>
<evidence type="ECO:0000256" key="1">
    <source>
        <dbReference type="ARBA" id="ARBA00004394"/>
    </source>
</evidence>
<keyword evidence="5" id="KW-1133">Transmembrane helix</keyword>
<dbReference type="Gene3D" id="3.30.420.10">
    <property type="entry name" value="Ribonuclease H-like superfamily/Ribonuclease H"/>
    <property type="match status" value="1"/>
</dbReference>
<evidence type="ECO:0000313" key="11">
    <source>
        <dbReference type="EMBL" id="KAJ1358688.1"/>
    </source>
</evidence>
<keyword evidence="7" id="KW-0472">Membrane</keyword>
<protein>
    <recommendedName>
        <fullName evidence="13">Piwi domain-containing protein</fullName>
    </recommendedName>
</protein>
<dbReference type="GO" id="GO:0000139">
    <property type="term" value="C:Golgi membrane"/>
    <property type="evidence" value="ECO:0007669"/>
    <property type="project" value="UniProtKB-SubCell"/>
</dbReference>
<dbReference type="Pfam" id="PF02171">
    <property type="entry name" value="Piwi"/>
    <property type="match status" value="1"/>
</dbReference>
<dbReference type="PROSITE" id="PS50822">
    <property type="entry name" value="PIWI"/>
    <property type="match status" value="1"/>
</dbReference>
<reference evidence="11" key="1">
    <citation type="submission" date="2021-06" db="EMBL/GenBank/DDBJ databases">
        <title>Parelaphostrongylus tenuis whole genome reference sequence.</title>
        <authorList>
            <person name="Garwood T.J."/>
            <person name="Larsen P.A."/>
            <person name="Fountain-Jones N.M."/>
            <person name="Garbe J.R."/>
            <person name="Macchietto M.G."/>
            <person name="Kania S.A."/>
            <person name="Gerhold R.W."/>
            <person name="Richards J.E."/>
            <person name="Wolf T.M."/>
        </authorList>
    </citation>
    <scope>NUCLEOTIDE SEQUENCE</scope>
    <source>
        <strain evidence="11">MNPRO001-30</strain>
        <tissue evidence="11">Meninges</tissue>
    </source>
</reference>
<gene>
    <name evidence="11" type="ORF">KIN20_017178</name>
</gene>
<dbReference type="InterPro" id="IPR039899">
    <property type="entry name" value="BET1_SNARE"/>
</dbReference>
<evidence type="ECO:0000259" key="9">
    <source>
        <dbReference type="PROSITE" id="PS50192"/>
    </source>
</evidence>
<dbReference type="GO" id="GO:0015031">
    <property type="term" value="P:protein transport"/>
    <property type="evidence" value="ECO:0007669"/>
    <property type="project" value="UniProtKB-KW"/>
</dbReference>
<dbReference type="InterPro" id="IPR000727">
    <property type="entry name" value="T_SNARE_dom"/>
</dbReference>
<feature type="domain" description="Piwi" evidence="10">
    <location>
        <begin position="105"/>
        <end position="135"/>
    </location>
</feature>
<dbReference type="EMBL" id="JAHQIW010003424">
    <property type="protein sequence ID" value="KAJ1358688.1"/>
    <property type="molecule type" value="Genomic_DNA"/>
</dbReference>
<keyword evidence="3" id="KW-0812">Transmembrane</keyword>
<sequence length="135" mass="15183">MVTISIGEDVREQNRLLSGLDDDFDSSKGLLMSTMKRLGIVSRAGEVRSGQGTGNHLESIVDYKIVANIDLLPELYGANVKVRRKCRESVVYLNDAIRERLIAFRNTDHKPTCIIVYRDGVSEGQFAEVLREEIQ</sequence>
<evidence type="ECO:0000256" key="4">
    <source>
        <dbReference type="ARBA" id="ARBA00022927"/>
    </source>
</evidence>
<dbReference type="GO" id="GO:0003676">
    <property type="term" value="F:nucleic acid binding"/>
    <property type="evidence" value="ECO:0007669"/>
    <property type="project" value="InterPro"/>
</dbReference>
<feature type="non-terminal residue" evidence="11">
    <location>
        <position position="1"/>
    </location>
</feature>
<keyword evidence="2" id="KW-0813">Transport</keyword>
<evidence type="ECO:0000256" key="7">
    <source>
        <dbReference type="ARBA" id="ARBA00023136"/>
    </source>
</evidence>
<dbReference type="InterPro" id="IPR003165">
    <property type="entry name" value="Piwi"/>
</dbReference>
<evidence type="ECO:0000256" key="2">
    <source>
        <dbReference type="ARBA" id="ARBA00022448"/>
    </source>
</evidence>
<dbReference type="SUPFAM" id="SSF58038">
    <property type="entry name" value="SNARE fusion complex"/>
    <property type="match status" value="1"/>
</dbReference>
<proteinExistence type="predicted"/>
<evidence type="ECO:0000256" key="6">
    <source>
        <dbReference type="ARBA" id="ARBA00023034"/>
    </source>
</evidence>
<comment type="caution">
    <text evidence="11">The sequence shown here is derived from an EMBL/GenBank/DDBJ whole genome shotgun (WGS) entry which is preliminary data.</text>
</comment>
<dbReference type="PROSITE" id="PS50192">
    <property type="entry name" value="T_SNARE"/>
    <property type="match status" value="1"/>
</dbReference>
<dbReference type="SUPFAM" id="SSF53098">
    <property type="entry name" value="Ribonuclease H-like"/>
    <property type="match status" value="1"/>
</dbReference>
<evidence type="ECO:0000256" key="3">
    <source>
        <dbReference type="ARBA" id="ARBA00022692"/>
    </source>
</evidence>
<evidence type="ECO:0000313" key="12">
    <source>
        <dbReference type="Proteomes" id="UP001196413"/>
    </source>
</evidence>
<dbReference type="CDD" id="cd15853">
    <property type="entry name" value="SNARE_Bet1"/>
    <property type="match status" value="1"/>
</dbReference>
<feature type="domain" description="T-SNARE coiled-coil homology" evidence="9">
    <location>
        <begin position="1"/>
        <end position="41"/>
    </location>
</feature>
<name>A0AAD5ML53_PARTN</name>
<evidence type="ECO:0000256" key="5">
    <source>
        <dbReference type="ARBA" id="ARBA00022989"/>
    </source>
</evidence>
<dbReference type="InterPro" id="IPR012337">
    <property type="entry name" value="RNaseH-like_sf"/>
</dbReference>
<dbReference type="Proteomes" id="UP001196413">
    <property type="component" value="Unassembled WGS sequence"/>
</dbReference>
<keyword evidence="6" id="KW-0333">Golgi apparatus</keyword>
<comment type="subcellular location">
    <subcellularLocation>
        <location evidence="8">Endomembrane system</location>
        <topology evidence="8">Single-pass type IV membrane protein</topology>
    </subcellularLocation>
    <subcellularLocation>
        <location evidence="1">Golgi apparatus membrane</location>
    </subcellularLocation>
</comment>
<keyword evidence="12" id="KW-1185">Reference proteome</keyword>